<keyword evidence="4" id="KW-1185">Reference proteome</keyword>
<dbReference type="PANTHER" id="PTHR23422:SF11">
    <property type="entry name" value="DIPEPTIDYL PEPTIDASE 3"/>
    <property type="match status" value="1"/>
</dbReference>
<sequence length="600" mass="68481">MEAAQIWNERNTTHRLEIRVIFNSLTGHKSNEDRNHQGAAYAHHLAKARWHGGRIVLRQTSPEAEGIFDLILHMHKACDGDWQKFCRTDIGQEELESWLEFAGMFMSNLGNYFADGDRKVIPGVSEDALRRMANPMMAVQPSKLGYPHETSQSSFYTGEEIITKEEITTVTRLIETPDIGAENTRLRKVSHHDAESGDWDEFRVIQTCVKVDESPRFIGNIQSGERPELQEARKYTASAEQVAELGQLIRSLQTGDYLTDFWSALKIADWQACVGIADIEDTREINQLVKMSSEILTSVPWSTPENNGKGPFERSDIETPDFNYSRPGICLFQYQKNNEVGQNYGVKNLIYGNRMSLNNHPGHPCYHVPVGGGGIHGMRSCKPTPGEFNFHHERLPISPITSQPIETWYKPKETWNSVFGKLALTVEEYRPFLFAYYLADNQDVLALFGYHETSTPTADDNTQTWGGDHHQALFANAKHLLQDGDGVMTVDHDPIKNTLFVRVDRSKIMSHGKPSIGKMLYSIHIWHSTADLNACRPFYEDLSIVDGQYEIWRKIVVANKEPKWKFVQPNTFLRKDGTVELREYEATDVGIIQSFYERYM</sequence>
<dbReference type="Pfam" id="PF03571">
    <property type="entry name" value="Peptidase_M49"/>
    <property type="match status" value="4"/>
</dbReference>
<reference evidence="3" key="2">
    <citation type="submission" date="2023-01" db="EMBL/GenBank/DDBJ databases">
        <authorList>
            <person name="Petersen C."/>
        </authorList>
    </citation>
    <scope>NUCLEOTIDE SEQUENCE</scope>
    <source>
        <strain evidence="3">IBT 17514</strain>
    </source>
</reference>
<protein>
    <submittedName>
        <fullName evidence="3">Dipeptidyl peptidase III</fullName>
    </submittedName>
</protein>
<dbReference type="Gene3D" id="3.30.540.30">
    <property type="match status" value="1"/>
</dbReference>
<dbReference type="PANTHER" id="PTHR23422">
    <property type="entry name" value="DIPEPTIDYL PEPTIDASE III-RELATED"/>
    <property type="match status" value="1"/>
</dbReference>
<dbReference type="GO" id="GO:0005737">
    <property type="term" value="C:cytoplasm"/>
    <property type="evidence" value="ECO:0007669"/>
    <property type="project" value="TreeGrafter"/>
</dbReference>
<dbReference type="Proteomes" id="UP001215712">
    <property type="component" value="Unassembled WGS sequence"/>
</dbReference>
<evidence type="ECO:0000256" key="2">
    <source>
        <dbReference type="ARBA" id="ARBA00022801"/>
    </source>
</evidence>
<dbReference type="InterPro" id="IPR039461">
    <property type="entry name" value="Peptidase_M49"/>
</dbReference>
<dbReference type="EMBL" id="JAQJAN010000018">
    <property type="protein sequence ID" value="KAJ5709669.1"/>
    <property type="molecule type" value="Genomic_DNA"/>
</dbReference>
<reference evidence="3" key="1">
    <citation type="journal article" date="2023" name="IMA Fungus">
        <title>Comparative genomic study of the Penicillium genus elucidates a diverse pangenome and 15 lateral gene transfer events.</title>
        <authorList>
            <person name="Petersen C."/>
            <person name="Sorensen T."/>
            <person name="Nielsen M.R."/>
            <person name="Sondergaard T.E."/>
            <person name="Sorensen J.L."/>
            <person name="Fitzpatrick D.A."/>
            <person name="Frisvad J.C."/>
            <person name="Nielsen K.L."/>
        </authorList>
    </citation>
    <scope>NUCLEOTIDE SEQUENCE</scope>
    <source>
        <strain evidence="3">IBT 17514</strain>
    </source>
</reference>
<comment type="caution">
    <text evidence="3">The sequence shown here is derived from an EMBL/GenBank/DDBJ whole genome shotgun (WGS) entry which is preliminary data.</text>
</comment>
<dbReference type="AlphaFoldDB" id="A0AAD6HDR5"/>
<evidence type="ECO:0000256" key="1">
    <source>
        <dbReference type="ARBA" id="ARBA00022723"/>
    </source>
</evidence>
<accession>A0AAD6HDR5</accession>
<name>A0AAD6HDR5_9EURO</name>
<gene>
    <name evidence="3" type="ORF">N7493_009960</name>
</gene>
<dbReference type="GO" id="GO:0046872">
    <property type="term" value="F:metal ion binding"/>
    <property type="evidence" value="ECO:0007669"/>
    <property type="project" value="UniProtKB-KW"/>
</dbReference>
<keyword evidence="2" id="KW-0378">Hydrolase</keyword>
<evidence type="ECO:0000313" key="4">
    <source>
        <dbReference type="Proteomes" id="UP001215712"/>
    </source>
</evidence>
<organism evidence="3 4">
    <name type="scientific">Penicillium malachiteum</name>
    <dbReference type="NCBI Taxonomy" id="1324776"/>
    <lineage>
        <taxon>Eukaryota</taxon>
        <taxon>Fungi</taxon>
        <taxon>Dikarya</taxon>
        <taxon>Ascomycota</taxon>
        <taxon>Pezizomycotina</taxon>
        <taxon>Eurotiomycetes</taxon>
        <taxon>Eurotiomycetidae</taxon>
        <taxon>Eurotiales</taxon>
        <taxon>Aspergillaceae</taxon>
        <taxon>Penicillium</taxon>
    </lineage>
</organism>
<dbReference type="GO" id="GO:0008239">
    <property type="term" value="F:dipeptidyl-peptidase activity"/>
    <property type="evidence" value="ECO:0007669"/>
    <property type="project" value="TreeGrafter"/>
</dbReference>
<evidence type="ECO:0000313" key="3">
    <source>
        <dbReference type="EMBL" id="KAJ5709669.1"/>
    </source>
</evidence>
<keyword evidence="1" id="KW-0479">Metal-binding</keyword>
<proteinExistence type="predicted"/>